<comment type="caution">
    <text evidence="4">The sequence shown here is derived from an EMBL/GenBank/DDBJ whole genome shotgun (WGS) entry which is preliminary data.</text>
</comment>
<dbReference type="PANTHER" id="PTHR46115">
    <property type="entry name" value="THIOREDOXIN-LIKE PROTEIN 1"/>
    <property type="match status" value="1"/>
</dbReference>
<feature type="domain" description="Thioredoxin" evidence="3">
    <location>
        <begin position="54"/>
        <end position="188"/>
    </location>
</feature>
<keyword evidence="5" id="KW-1185">Reference proteome</keyword>
<organism evidence="4 5">
    <name type="scientific">Monilinia laxa</name>
    <name type="common">Brown rot fungus</name>
    <name type="synonym">Sclerotinia laxa</name>
    <dbReference type="NCBI Taxonomy" id="61186"/>
    <lineage>
        <taxon>Eukaryota</taxon>
        <taxon>Fungi</taxon>
        <taxon>Dikarya</taxon>
        <taxon>Ascomycota</taxon>
        <taxon>Pezizomycotina</taxon>
        <taxon>Leotiomycetes</taxon>
        <taxon>Helotiales</taxon>
        <taxon>Sclerotiniaceae</taxon>
        <taxon>Monilinia</taxon>
    </lineage>
</organism>
<evidence type="ECO:0000256" key="2">
    <source>
        <dbReference type="ARBA" id="ARBA00023157"/>
    </source>
</evidence>
<dbReference type="CDD" id="cd02947">
    <property type="entry name" value="TRX_family"/>
    <property type="match status" value="1"/>
</dbReference>
<reference evidence="4 5" key="1">
    <citation type="submission" date="2019-06" db="EMBL/GenBank/DDBJ databases">
        <title>Genome Sequence of the Brown Rot Fungal Pathogen Monilinia laxa.</title>
        <authorList>
            <person name="De Miccolis Angelini R.M."/>
            <person name="Landi L."/>
            <person name="Abate D."/>
            <person name="Pollastro S."/>
            <person name="Romanazzi G."/>
            <person name="Faretra F."/>
        </authorList>
    </citation>
    <scope>NUCLEOTIDE SEQUENCE [LARGE SCALE GENOMIC DNA]</scope>
    <source>
        <strain evidence="4 5">Mlax316</strain>
    </source>
</reference>
<dbReference type="PRINTS" id="PR00421">
    <property type="entry name" value="THIOREDOXIN"/>
</dbReference>
<evidence type="ECO:0000313" key="5">
    <source>
        <dbReference type="Proteomes" id="UP000326757"/>
    </source>
</evidence>
<gene>
    <name evidence="4" type="ORF">EYC80_005829</name>
</gene>
<sequence length="290" mass="31481">MVQALIKRDQIFPRSLDLSLQSLHKLGYLDAHSHAINITNKLEQHSDNQLITTQPPKDKLTSIYLPTFAFNGFARSEAAVRMAVHIESSMQFSKLLGSSTIVVSDFYADWCGPCKAIAPTYESLATKHSKPNRVTFTKINVDNQQAIAQRYGVRAMPTFLIFRSGSVIETIQGADARKLTTAIENAVKLSGAAKPSYSSVGRTLGGSSPTSSSVARNFSFDRLLHDIIAFFGLYLYSLFSFDAYTSAENSPFNIHRVPAAPAVKATGGRTGASIQVGKKLGTIADLAGKD</sequence>
<dbReference type="PROSITE" id="PS51352">
    <property type="entry name" value="THIOREDOXIN_2"/>
    <property type="match status" value="1"/>
</dbReference>
<dbReference type="PROSITE" id="PS00194">
    <property type="entry name" value="THIOREDOXIN_1"/>
    <property type="match status" value="1"/>
</dbReference>
<accession>A0A5N6KF75</accession>
<dbReference type="OrthoDB" id="2121326at2759"/>
<dbReference type="InterPro" id="IPR036249">
    <property type="entry name" value="Thioredoxin-like_sf"/>
</dbReference>
<protein>
    <recommendedName>
        <fullName evidence="3">Thioredoxin domain-containing protein</fullName>
    </recommendedName>
</protein>
<dbReference type="Gene3D" id="3.40.30.10">
    <property type="entry name" value="Glutaredoxin"/>
    <property type="match status" value="1"/>
</dbReference>
<dbReference type="Pfam" id="PF00085">
    <property type="entry name" value="Thioredoxin"/>
    <property type="match status" value="1"/>
</dbReference>
<dbReference type="AlphaFoldDB" id="A0A5N6KF75"/>
<dbReference type="SUPFAM" id="SSF52833">
    <property type="entry name" value="Thioredoxin-like"/>
    <property type="match status" value="1"/>
</dbReference>
<proteinExistence type="inferred from homology"/>
<evidence type="ECO:0000256" key="1">
    <source>
        <dbReference type="ARBA" id="ARBA00008987"/>
    </source>
</evidence>
<evidence type="ECO:0000313" key="4">
    <source>
        <dbReference type="EMBL" id="KAB8302413.1"/>
    </source>
</evidence>
<evidence type="ECO:0000259" key="3">
    <source>
        <dbReference type="PROSITE" id="PS51352"/>
    </source>
</evidence>
<dbReference type="InterPro" id="IPR017937">
    <property type="entry name" value="Thioredoxin_CS"/>
</dbReference>
<dbReference type="EMBL" id="VIGI01000003">
    <property type="protein sequence ID" value="KAB8302413.1"/>
    <property type="molecule type" value="Genomic_DNA"/>
</dbReference>
<dbReference type="InterPro" id="IPR013766">
    <property type="entry name" value="Thioredoxin_domain"/>
</dbReference>
<keyword evidence="2" id="KW-1015">Disulfide bond</keyword>
<comment type="similarity">
    <text evidence="1">Belongs to the thioredoxin family.</text>
</comment>
<name>A0A5N6KF75_MONLA</name>
<dbReference type="Proteomes" id="UP000326757">
    <property type="component" value="Unassembled WGS sequence"/>
</dbReference>